<proteinExistence type="inferred from homology"/>
<keyword evidence="5" id="KW-1015">Disulfide bond</keyword>
<evidence type="ECO:0000256" key="3">
    <source>
        <dbReference type="ARBA" id="ARBA00022525"/>
    </source>
</evidence>
<keyword evidence="8" id="KW-1185">Reference proteome</keyword>
<evidence type="ECO:0000313" key="7">
    <source>
        <dbReference type="EMBL" id="KAI5064981.1"/>
    </source>
</evidence>
<gene>
    <name evidence="7" type="ORF">GOP47_0019676</name>
</gene>
<dbReference type="Proteomes" id="UP000886520">
    <property type="component" value="Chromosome 19"/>
</dbReference>
<organism evidence="7 8">
    <name type="scientific">Adiantum capillus-veneris</name>
    <name type="common">Maidenhair fern</name>
    <dbReference type="NCBI Taxonomy" id="13818"/>
    <lineage>
        <taxon>Eukaryota</taxon>
        <taxon>Viridiplantae</taxon>
        <taxon>Streptophyta</taxon>
        <taxon>Embryophyta</taxon>
        <taxon>Tracheophyta</taxon>
        <taxon>Polypodiopsida</taxon>
        <taxon>Polypodiidae</taxon>
        <taxon>Polypodiales</taxon>
        <taxon>Pteridineae</taxon>
        <taxon>Pteridaceae</taxon>
        <taxon>Vittarioideae</taxon>
        <taxon>Adiantum</taxon>
    </lineage>
</organism>
<dbReference type="GO" id="GO:0005576">
    <property type="term" value="C:extracellular region"/>
    <property type="evidence" value="ECO:0007669"/>
    <property type="project" value="UniProtKB-SubCell"/>
</dbReference>
<comment type="subcellular location">
    <subcellularLocation>
        <location evidence="1">Secreted</location>
    </subcellularLocation>
</comment>
<evidence type="ECO:0000256" key="2">
    <source>
        <dbReference type="ARBA" id="ARBA00008127"/>
    </source>
</evidence>
<feature type="region of interest" description="Disordered" evidence="6">
    <location>
        <begin position="60"/>
        <end position="85"/>
    </location>
</feature>
<comment type="similarity">
    <text evidence="2">Belongs to the plant cysteine rich small secretory peptide family. Epidermal patterning factor subfamily.</text>
</comment>
<accession>A0A9D4UD75</accession>
<dbReference type="PANTHER" id="PTHR33109:SF4">
    <property type="entry name" value="EPIDERMAL PATTERNING FACTOR-LIKE PROTEIN 6"/>
    <property type="match status" value="1"/>
</dbReference>
<dbReference type="OrthoDB" id="1937916at2759"/>
<protein>
    <recommendedName>
        <fullName evidence="9">Epidermal patterning factor-like protein</fullName>
    </recommendedName>
</protein>
<evidence type="ECO:0008006" key="9">
    <source>
        <dbReference type="Google" id="ProtNLM"/>
    </source>
</evidence>
<evidence type="ECO:0000256" key="4">
    <source>
        <dbReference type="ARBA" id="ARBA00022729"/>
    </source>
</evidence>
<dbReference type="PANTHER" id="PTHR33109">
    <property type="entry name" value="EPIDERMAL PATTERNING FACTOR-LIKE PROTEIN 4"/>
    <property type="match status" value="1"/>
</dbReference>
<keyword evidence="3" id="KW-0964">Secreted</keyword>
<evidence type="ECO:0000256" key="5">
    <source>
        <dbReference type="ARBA" id="ARBA00023157"/>
    </source>
</evidence>
<dbReference type="AlphaFoldDB" id="A0A9D4UD75"/>
<dbReference type="EMBL" id="JABFUD020000019">
    <property type="protein sequence ID" value="KAI5064981.1"/>
    <property type="molecule type" value="Genomic_DNA"/>
</dbReference>
<dbReference type="GO" id="GO:0010052">
    <property type="term" value="P:guard cell differentiation"/>
    <property type="evidence" value="ECO:0007669"/>
    <property type="project" value="TreeGrafter"/>
</dbReference>
<reference evidence="7" key="1">
    <citation type="submission" date="2021-01" db="EMBL/GenBank/DDBJ databases">
        <title>Adiantum capillus-veneris genome.</title>
        <authorList>
            <person name="Fang Y."/>
            <person name="Liao Q."/>
        </authorList>
    </citation>
    <scope>NUCLEOTIDE SEQUENCE</scope>
    <source>
        <strain evidence="7">H3</strain>
        <tissue evidence="7">Leaf</tissue>
    </source>
</reference>
<dbReference type="InterPro" id="IPR039455">
    <property type="entry name" value="EPFL"/>
</dbReference>
<name>A0A9D4UD75_ADICA</name>
<evidence type="ECO:0000256" key="1">
    <source>
        <dbReference type="ARBA" id="ARBA00004613"/>
    </source>
</evidence>
<comment type="caution">
    <text evidence="7">The sequence shown here is derived from an EMBL/GenBank/DDBJ whole genome shotgun (WGS) entry which is preliminary data.</text>
</comment>
<dbReference type="Pfam" id="PF17181">
    <property type="entry name" value="EPF"/>
    <property type="match status" value="1"/>
</dbReference>
<feature type="compositionally biased region" description="Polar residues" evidence="6">
    <location>
        <begin position="76"/>
        <end position="85"/>
    </location>
</feature>
<evidence type="ECO:0000313" key="8">
    <source>
        <dbReference type="Proteomes" id="UP000886520"/>
    </source>
</evidence>
<keyword evidence="4" id="KW-0732">Signal</keyword>
<sequence length="174" mass="18967">MVGGFISTIPAVQAHSLHTRRVGRLRLSICTSTIIMLLLHAALIHQAAVSAASPAVSMGMKSRTSNESQKLGLRRLNSQSRPSHNLPTMIRLTRFHHRRMLARRDGAIGASDSADQAMRALVGSSPPKCIKKCGKCTPCKSVLVPIHTTNSPATPAEYYPEAWRCQCKGKLYNP</sequence>
<evidence type="ECO:0000256" key="6">
    <source>
        <dbReference type="SAM" id="MobiDB-lite"/>
    </source>
</evidence>